<organism evidence="16 17">
    <name type="scientific">Buchnera aphidicola</name>
    <name type="common">Cinara curvipes</name>
    <dbReference type="NCBI Taxonomy" id="2518975"/>
    <lineage>
        <taxon>Bacteria</taxon>
        <taxon>Pseudomonadati</taxon>
        <taxon>Pseudomonadota</taxon>
        <taxon>Gammaproteobacteria</taxon>
        <taxon>Enterobacterales</taxon>
        <taxon>Erwiniaceae</taxon>
        <taxon>Buchnera</taxon>
    </lineage>
</organism>
<dbReference type="InterPro" id="IPR003439">
    <property type="entry name" value="ABC_transporter-like_ATP-bd"/>
</dbReference>
<dbReference type="InterPro" id="IPR011527">
    <property type="entry name" value="ABC1_TM_dom"/>
</dbReference>
<evidence type="ECO:0000256" key="6">
    <source>
        <dbReference type="ARBA" id="ARBA00022692"/>
    </source>
</evidence>
<evidence type="ECO:0000256" key="3">
    <source>
        <dbReference type="ARBA" id="ARBA00012191"/>
    </source>
</evidence>
<evidence type="ECO:0000259" key="15">
    <source>
        <dbReference type="PROSITE" id="PS50929"/>
    </source>
</evidence>
<dbReference type="InterPro" id="IPR027417">
    <property type="entry name" value="P-loop_NTPase"/>
</dbReference>
<dbReference type="SMART" id="SM00382">
    <property type="entry name" value="AAA"/>
    <property type="match status" value="1"/>
</dbReference>
<dbReference type="GO" id="GO:0005886">
    <property type="term" value="C:plasma membrane"/>
    <property type="evidence" value="ECO:0007669"/>
    <property type="project" value="UniProtKB-SubCell"/>
</dbReference>
<gene>
    <name evidence="16" type="primary">mdlB</name>
    <name evidence="16" type="ORF">BUCICURV3402_309</name>
</gene>
<dbReference type="GO" id="GO:0005737">
    <property type="term" value="C:cytoplasm"/>
    <property type="evidence" value="ECO:0007669"/>
    <property type="project" value="UniProtKB-ARBA"/>
</dbReference>
<keyword evidence="10 13" id="KW-0472">Membrane</keyword>
<feature type="transmembrane region" description="Helical" evidence="13">
    <location>
        <begin position="24"/>
        <end position="46"/>
    </location>
</feature>
<reference evidence="16 17" key="1">
    <citation type="submission" date="2019-02" db="EMBL/GenBank/DDBJ databases">
        <authorList>
            <person name="Manzano-Marin A."/>
            <person name="Manzano-Marin A."/>
        </authorList>
    </citation>
    <scope>NUCLEOTIDE SEQUENCE [LARGE SCALE GENOMIC DNA]</scope>
    <source>
        <strain evidence="16 17">BuCicurvipes</strain>
    </source>
</reference>
<protein>
    <recommendedName>
        <fullName evidence="12">Multidrug resistance-like ATP-binding protein MdlB</fullName>
        <ecNumber evidence="3">7.6.2.2</ecNumber>
    </recommendedName>
</protein>
<dbReference type="GO" id="GO:0016887">
    <property type="term" value="F:ATP hydrolysis activity"/>
    <property type="evidence" value="ECO:0007669"/>
    <property type="project" value="InterPro"/>
</dbReference>
<dbReference type="AlphaFoldDB" id="A0A451D6W4"/>
<feature type="transmembrane region" description="Helical" evidence="13">
    <location>
        <begin position="66"/>
        <end position="86"/>
    </location>
</feature>
<comment type="subcellular location">
    <subcellularLocation>
        <location evidence="1">Cell membrane</location>
        <topology evidence="1">Multi-pass membrane protein</topology>
    </subcellularLocation>
</comment>
<dbReference type="Gene3D" id="1.20.1560.10">
    <property type="entry name" value="ABC transporter type 1, transmembrane domain"/>
    <property type="match status" value="1"/>
</dbReference>
<evidence type="ECO:0000256" key="7">
    <source>
        <dbReference type="ARBA" id="ARBA00022741"/>
    </source>
</evidence>
<keyword evidence="16" id="KW-0378">Hydrolase</keyword>
<name>A0A451D6W4_9GAMM</name>
<evidence type="ECO:0000313" key="16">
    <source>
        <dbReference type="EMBL" id="VFP81589.1"/>
    </source>
</evidence>
<evidence type="ECO:0000256" key="12">
    <source>
        <dbReference type="ARBA" id="ARBA00040960"/>
    </source>
</evidence>
<keyword evidence="5" id="KW-1003">Cell membrane</keyword>
<keyword evidence="9 13" id="KW-1133">Transmembrane helix</keyword>
<keyword evidence="8 16" id="KW-0067">ATP-binding</keyword>
<feature type="transmembrane region" description="Helical" evidence="13">
    <location>
        <begin position="147"/>
        <end position="164"/>
    </location>
</feature>
<evidence type="ECO:0000256" key="9">
    <source>
        <dbReference type="ARBA" id="ARBA00022989"/>
    </source>
</evidence>
<dbReference type="SUPFAM" id="SSF90123">
    <property type="entry name" value="ABC transporter transmembrane region"/>
    <property type="match status" value="1"/>
</dbReference>
<dbReference type="FunFam" id="3.40.50.300:FF:000604">
    <property type="entry name" value="ABC transporter B family member 28"/>
    <property type="match status" value="1"/>
</dbReference>
<dbReference type="PROSITE" id="PS00211">
    <property type="entry name" value="ABC_TRANSPORTER_1"/>
    <property type="match status" value="1"/>
</dbReference>
<accession>A0A451D6W4</accession>
<dbReference type="Pfam" id="PF00005">
    <property type="entry name" value="ABC_tran"/>
    <property type="match status" value="1"/>
</dbReference>
<dbReference type="Pfam" id="PF00664">
    <property type="entry name" value="ABC_membrane"/>
    <property type="match status" value="1"/>
</dbReference>
<dbReference type="PANTHER" id="PTHR43394">
    <property type="entry name" value="ATP-DEPENDENT PERMEASE MDL1, MITOCHONDRIAL"/>
    <property type="match status" value="1"/>
</dbReference>
<keyword evidence="7" id="KW-0547">Nucleotide-binding</keyword>
<dbReference type="PANTHER" id="PTHR43394:SF1">
    <property type="entry name" value="ATP-BINDING CASSETTE SUB-FAMILY B MEMBER 10, MITOCHONDRIAL"/>
    <property type="match status" value="1"/>
</dbReference>
<evidence type="ECO:0000256" key="1">
    <source>
        <dbReference type="ARBA" id="ARBA00004651"/>
    </source>
</evidence>
<dbReference type="InterPro" id="IPR003593">
    <property type="entry name" value="AAA+_ATPase"/>
</dbReference>
<feature type="transmembrane region" description="Helical" evidence="13">
    <location>
        <begin position="170"/>
        <end position="189"/>
    </location>
</feature>
<feature type="domain" description="ABC transmembrane type-1" evidence="15">
    <location>
        <begin position="27"/>
        <end position="311"/>
    </location>
</feature>
<comment type="catalytic activity">
    <reaction evidence="11">
        <text>ATP + H2O + xenobioticSide 1 = ADP + phosphate + xenobioticSide 2.</text>
        <dbReference type="EC" id="7.6.2.2"/>
    </reaction>
</comment>
<evidence type="ECO:0000256" key="11">
    <source>
        <dbReference type="ARBA" id="ARBA00034018"/>
    </source>
</evidence>
<dbReference type="InterPro" id="IPR036640">
    <property type="entry name" value="ABC1_TM_sf"/>
</dbReference>
<keyword evidence="4" id="KW-0813">Transport</keyword>
<evidence type="ECO:0000259" key="14">
    <source>
        <dbReference type="PROSITE" id="PS50893"/>
    </source>
</evidence>
<keyword evidence="6 13" id="KW-0812">Transmembrane</keyword>
<evidence type="ECO:0000256" key="13">
    <source>
        <dbReference type="SAM" id="Phobius"/>
    </source>
</evidence>
<feature type="transmembrane region" description="Helical" evidence="13">
    <location>
        <begin position="251"/>
        <end position="275"/>
    </location>
</feature>
<dbReference type="EMBL" id="LR217710">
    <property type="protein sequence ID" value="VFP81589.1"/>
    <property type="molecule type" value="Genomic_DNA"/>
</dbReference>
<evidence type="ECO:0000256" key="10">
    <source>
        <dbReference type="ARBA" id="ARBA00023136"/>
    </source>
</evidence>
<dbReference type="CDD" id="cd18544">
    <property type="entry name" value="ABC_6TM_TmrA_like"/>
    <property type="match status" value="1"/>
</dbReference>
<evidence type="ECO:0000256" key="5">
    <source>
        <dbReference type="ARBA" id="ARBA00022475"/>
    </source>
</evidence>
<dbReference type="GO" id="GO:0005524">
    <property type="term" value="F:ATP binding"/>
    <property type="evidence" value="ECO:0007669"/>
    <property type="project" value="UniProtKB-KW"/>
</dbReference>
<feature type="domain" description="ABC transporter" evidence="14">
    <location>
        <begin position="342"/>
        <end position="576"/>
    </location>
</feature>
<dbReference type="PROSITE" id="PS50929">
    <property type="entry name" value="ABC_TM1F"/>
    <property type="match status" value="1"/>
</dbReference>
<dbReference type="InterPro" id="IPR039421">
    <property type="entry name" value="Type_1_exporter"/>
</dbReference>
<evidence type="ECO:0000256" key="2">
    <source>
        <dbReference type="ARBA" id="ARBA00006526"/>
    </source>
</evidence>
<dbReference type="InterPro" id="IPR017871">
    <property type="entry name" value="ABC_transporter-like_CS"/>
</dbReference>
<dbReference type="PROSITE" id="PS50893">
    <property type="entry name" value="ABC_TRANSPORTER_2"/>
    <property type="match status" value="1"/>
</dbReference>
<comment type="similarity">
    <text evidence="2">Belongs to the ABC transporter superfamily. Drug exporter-2 (TC 3.A.1.117) family.</text>
</comment>
<evidence type="ECO:0000313" key="17">
    <source>
        <dbReference type="Proteomes" id="UP000294344"/>
    </source>
</evidence>
<dbReference type="Gene3D" id="3.40.50.300">
    <property type="entry name" value="P-loop containing nucleotide triphosphate hydrolases"/>
    <property type="match status" value="1"/>
</dbReference>
<dbReference type="EC" id="7.6.2.2" evidence="3"/>
<evidence type="ECO:0000256" key="4">
    <source>
        <dbReference type="ARBA" id="ARBA00022448"/>
    </source>
</evidence>
<dbReference type="Proteomes" id="UP000294344">
    <property type="component" value="Chromosome"/>
</dbReference>
<proteinExistence type="inferred from homology"/>
<dbReference type="GO" id="GO:0015421">
    <property type="term" value="F:ABC-type oligopeptide transporter activity"/>
    <property type="evidence" value="ECO:0007669"/>
    <property type="project" value="TreeGrafter"/>
</dbReference>
<dbReference type="OrthoDB" id="9806127at2"/>
<evidence type="ECO:0000256" key="8">
    <source>
        <dbReference type="ARBA" id="ARBA00022840"/>
    </source>
</evidence>
<dbReference type="GO" id="GO:0008559">
    <property type="term" value="F:ABC-type xenobiotic transporter activity"/>
    <property type="evidence" value="ECO:0007669"/>
    <property type="project" value="UniProtKB-EC"/>
</dbReference>
<dbReference type="SUPFAM" id="SSF52540">
    <property type="entry name" value="P-loop containing nucleoside triphosphate hydrolases"/>
    <property type="match status" value="1"/>
</dbReference>
<dbReference type="RefSeq" id="WP_154029348.1">
    <property type="nucleotide sequence ID" value="NZ_LR217710.1"/>
</dbReference>
<sequence>MEDQQYSSWKIIKRLLSYYKKKKYLLLLSCILILLATITEISSPIILSNFINNILKYRILKMTKNLYLISYFIILQILSSCFNYFYTIYFSKISTEIIQELRINIMNVALQQPMKVFNQKPINSIITKITNDTESVKEFYETILSSFLKNFILFFIILTSMFILEWRMALISSLMIPIVSIIVIIHQYYSKPIIKKIKSSLSNLNNTINEIINGITIIQQFNQEKKFIEKINYINNESYLNRIKTLKIDSLLLRPLLNLISSIVLSCIITTLKLFPMAIIKISIIHTFINYLRHLNEPIIAITGQQSLLQQAIVSSERIFKFIDSPIKTYGNNISSLKTGEIQFKNVNFTYPETKKRILKNININIPDRSCIALVGKTGSGKTTLSNLILGHYTVTEGKIYIDKKPINTLSNKVLRKNISIVQQEPTILYDSLINNISLNREIKEKTVINALYKSQLKQLVDVLPNGYMSIIGQNNDSLSQGQKQLIGIARILVSHPKILIFDEATASIDSESEQKIQKILSSIQKKSTVVIIAHRLSTIINSDIIIVLDKGRVIETGNHKELLNNKGLYYKMFTYQHNYKNI</sequence>